<keyword evidence="9" id="KW-1015">Disulfide bond</keyword>
<comment type="subcellular location">
    <subcellularLocation>
        <location evidence="2">Secreted</location>
    </subcellularLocation>
</comment>
<dbReference type="PANTHER" id="PTHR34135">
    <property type="entry name" value="LYSOZYME"/>
    <property type="match status" value="1"/>
</dbReference>
<feature type="chain" id="PRO_5032816468" description="lysozyme" evidence="13">
    <location>
        <begin position="30"/>
        <end position="669"/>
    </location>
</feature>
<dbReference type="SUPFAM" id="SSF51445">
    <property type="entry name" value="(Trans)glycosidases"/>
    <property type="match status" value="1"/>
</dbReference>
<feature type="compositionally biased region" description="Low complexity" evidence="12">
    <location>
        <begin position="91"/>
        <end position="105"/>
    </location>
</feature>
<dbReference type="GO" id="GO:0016052">
    <property type="term" value="P:carbohydrate catabolic process"/>
    <property type="evidence" value="ECO:0007669"/>
    <property type="project" value="TreeGrafter"/>
</dbReference>
<reference evidence="14 15" key="1">
    <citation type="submission" date="2020-03" db="EMBL/GenBank/DDBJ databases">
        <title>Sequencing the genomes of 1000 actinobacteria strains.</title>
        <authorList>
            <person name="Klenk H.-P."/>
        </authorList>
    </citation>
    <scope>NUCLEOTIDE SEQUENCE [LARGE SCALE GENOMIC DNA]</scope>
    <source>
        <strain evidence="14 15">DSM 16403</strain>
    </source>
</reference>
<dbReference type="InterPro" id="IPR017853">
    <property type="entry name" value="GH"/>
</dbReference>
<dbReference type="FunFam" id="3.20.20.80:FF:000060">
    <property type="entry name" value="Lysozyme M1"/>
    <property type="match status" value="1"/>
</dbReference>
<feature type="region of interest" description="Disordered" evidence="12">
    <location>
        <begin position="146"/>
        <end position="167"/>
    </location>
</feature>
<dbReference type="PROSITE" id="PS51904">
    <property type="entry name" value="GLYCOSYL_HYDROL_F25_2"/>
    <property type="match status" value="1"/>
</dbReference>
<evidence type="ECO:0000256" key="3">
    <source>
        <dbReference type="ARBA" id="ARBA00010646"/>
    </source>
</evidence>
<evidence type="ECO:0000313" key="15">
    <source>
        <dbReference type="Proteomes" id="UP000547458"/>
    </source>
</evidence>
<feature type="region of interest" description="Disordered" evidence="12">
    <location>
        <begin position="31"/>
        <end position="116"/>
    </location>
</feature>
<keyword evidence="7" id="KW-0081">Bacteriolytic enzyme</keyword>
<evidence type="ECO:0000256" key="7">
    <source>
        <dbReference type="ARBA" id="ARBA00022638"/>
    </source>
</evidence>
<organism evidence="14 15">
    <name type="scientific">Arthrobacter pigmenti</name>
    <dbReference type="NCBI Taxonomy" id="271432"/>
    <lineage>
        <taxon>Bacteria</taxon>
        <taxon>Bacillati</taxon>
        <taxon>Actinomycetota</taxon>
        <taxon>Actinomycetes</taxon>
        <taxon>Micrococcales</taxon>
        <taxon>Micrococcaceae</taxon>
        <taxon>Arthrobacter</taxon>
    </lineage>
</organism>
<comment type="caution">
    <text evidence="14">The sequence shown here is derived from an EMBL/GenBank/DDBJ whole genome shotgun (WGS) entry which is preliminary data.</text>
</comment>
<protein>
    <recommendedName>
        <fullName evidence="4">lysozyme</fullName>
        <ecNumber evidence="4">3.2.1.17</ecNumber>
    </recommendedName>
</protein>
<dbReference type="GO" id="GO:0031640">
    <property type="term" value="P:killing of cells of another organism"/>
    <property type="evidence" value="ECO:0007669"/>
    <property type="project" value="UniProtKB-KW"/>
</dbReference>
<evidence type="ECO:0000256" key="10">
    <source>
        <dbReference type="ARBA" id="ARBA00023295"/>
    </source>
</evidence>
<feature type="signal peptide" evidence="13">
    <location>
        <begin position="1"/>
        <end position="29"/>
    </location>
</feature>
<evidence type="ECO:0000256" key="12">
    <source>
        <dbReference type="SAM" id="MobiDB-lite"/>
    </source>
</evidence>
<name>A0A846RP94_9MICC</name>
<evidence type="ECO:0000256" key="5">
    <source>
        <dbReference type="ARBA" id="ARBA00022525"/>
    </source>
</evidence>
<dbReference type="Proteomes" id="UP000547458">
    <property type="component" value="Unassembled WGS sequence"/>
</dbReference>
<sequence length="669" mass="70771">MIASRASKTIALSSLVALTLISGMTPAVGTELTTQETAPPAQSPSVSSQTPAAQPSAAEPTAPAVETEPAPTEPAVVPNASADPAPESTLPAEPAPSSSVPAAPTAREELTPEDYANNPELLAELIGRNGAEMGQGLERIAVTGDPQQATPAESLMPEGSARSLDAAPKAAAAPAATNYWQPSTGVLGVDVSSHQGQYVNWNGAWNYGSRFAYVKATEALSYKNPYFGTQYTQSGNRGMIRGAYHFAIPNVSSGAAQANYFVANGGGWSPDGRTLPPLLDVEYNPYPSLGNTCYNMSASQMVNWIRDFSNRMVTLTGRKPMIYTTTDWWSRCTGNSSAFADHPLHVASYNNSGAGTLPRSWSYYSVWQYTSSGPVIGDWNQWNGSLTSLQAFARGSGASGSSGAIHQAWLRSGGANGPLGTARSSSDICGLHGGGCYRSYAGGNIYWTAATGAHAVTGAYWKAWGEAGWQMKIGYPTAGVRCGLHNGGCYQSFTGGNVYYHPSGGAHAVTGAYWKAWGEAGWQMKIGYPTAGVRCGLHNGGCYQSFTGGNVYYHPSGGAHAVTGAYWKAWDEAGWQMGTLGYPADRVRCGLHGGGCYQEFTGGHIYNTSATGANAVTQPYREAWRLSGWQMGRLGYPLQPAVASQGYRNVEFEGGWLRWTATGVQVRYK</sequence>
<dbReference type="EC" id="3.2.1.17" evidence="4"/>
<gene>
    <name evidence="14" type="ORF">BJ994_001975</name>
</gene>
<accession>A0A846RP94</accession>
<proteinExistence type="inferred from homology"/>
<keyword evidence="10" id="KW-0326">Glycosidase</keyword>
<dbReference type="InterPro" id="IPR018077">
    <property type="entry name" value="Glyco_hydro_fam25_subgr"/>
</dbReference>
<dbReference type="SMART" id="SM00641">
    <property type="entry name" value="Glyco_25"/>
    <property type="match status" value="1"/>
</dbReference>
<evidence type="ECO:0000256" key="1">
    <source>
        <dbReference type="ARBA" id="ARBA00000632"/>
    </source>
</evidence>
<keyword evidence="13" id="KW-0732">Signal</keyword>
<dbReference type="GO" id="GO:0005576">
    <property type="term" value="C:extracellular region"/>
    <property type="evidence" value="ECO:0007669"/>
    <property type="project" value="UniProtKB-SubCell"/>
</dbReference>
<feature type="compositionally biased region" description="Low complexity" evidence="12">
    <location>
        <begin position="37"/>
        <end position="78"/>
    </location>
</feature>
<dbReference type="GO" id="GO:0042742">
    <property type="term" value="P:defense response to bacterium"/>
    <property type="evidence" value="ECO:0007669"/>
    <property type="project" value="UniProtKB-KW"/>
</dbReference>
<dbReference type="InterPro" id="IPR013207">
    <property type="entry name" value="LGFP"/>
</dbReference>
<dbReference type="Pfam" id="PF01183">
    <property type="entry name" value="Glyco_hydro_25"/>
    <property type="match status" value="1"/>
</dbReference>
<keyword evidence="15" id="KW-1185">Reference proteome</keyword>
<dbReference type="GO" id="GO:0016998">
    <property type="term" value="P:cell wall macromolecule catabolic process"/>
    <property type="evidence" value="ECO:0007669"/>
    <property type="project" value="InterPro"/>
</dbReference>
<evidence type="ECO:0000256" key="11">
    <source>
        <dbReference type="ARBA" id="ARBA00055588"/>
    </source>
</evidence>
<comment type="function">
    <text evidence="11">This enzyme has both lysozyme (acetylmuramidase) and diacetylmuramidase activities.</text>
</comment>
<dbReference type="Gene3D" id="3.20.20.80">
    <property type="entry name" value="Glycosidases"/>
    <property type="match status" value="1"/>
</dbReference>
<dbReference type="CDD" id="cd06412">
    <property type="entry name" value="GH25_CH-type"/>
    <property type="match status" value="1"/>
</dbReference>
<dbReference type="InterPro" id="IPR002053">
    <property type="entry name" value="Glyco_hydro_25"/>
</dbReference>
<dbReference type="GO" id="GO:0003796">
    <property type="term" value="F:lysozyme activity"/>
    <property type="evidence" value="ECO:0007669"/>
    <property type="project" value="UniProtKB-EC"/>
</dbReference>
<comment type="similarity">
    <text evidence="3">Belongs to the glycosyl hydrolase 25 family.</text>
</comment>
<keyword evidence="5" id="KW-0964">Secreted</keyword>
<dbReference type="EMBL" id="JAATJL010000001">
    <property type="protein sequence ID" value="NJC22899.1"/>
    <property type="molecule type" value="Genomic_DNA"/>
</dbReference>
<keyword evidence="8" id="KW-0378">Hydrolase</keyword>
<dbReference type="AlphaFoldDB" id="A0A846RP94"/>
<dbReference type="Pfam" id="PF08310">
    <property type="entry name" value="LGFP"/>
    <property type="match status" value="4"/>
</dbReference>
<evidence type="ECO:0000256" key="8">
    <source>
        <dbReference type="ARBA" id="ARBA00022801"/>
    </source>
</evidence>
<evidence type="ECO:0000313" key="14">
    <source>
        <dbReference type="EMBL" id="NJC22899.1"/>
    </source>
</evidence>
<dbReference type="GO" id="GO:0009253">
    <property type="term" value="P:peptidoglycan catabolic process"/>
    <property type="evidence" value="ECO:0007669"/>
    <property type="project" value="InterPro"/>
</dbReference>
<keyword evidence="6" id="KW-0929">Antimicrobial</keyword>
<dbReference type="PANTHER" id="PTHR34135:SF2">
    <property type="entry name" value="LYSOZYME"/>
    <property type="match status" value="1"/>
</dbReference>
<dbReference type="RefSeq" id="WP_167993754.1">
    <property type="nucleotide sequence ID" value="NZ_JAATJL010000001.1"/>
</dbReference>
<evidence type="ECO:0000256" key="9">
    <source>
        <dbReference type="ARBA" id="ARBA00023157"/>
    </source>
</evidence>
<evidence type="ECO:0000256" key="13">
    <source>
        <dbReference type="SAM" id="SignalP"/>
    </source>
</evidence>
<evidence type="ECO:0000256" key="2">
    <source>
        <dbReference type="ARBA" id="ARBA00004613"/>
    </source>
</evidence>
<evidence type="ECO:0000256" key="4">
    <source>
        <dbReference type="ARBA" id="ARBA00012732"/>
    </source>
</evidence>
<evidence type="ECO:0000256" key="6">
    <source>
        <dbReference type="ARBA" id="ARBA00022529"/>
    </source>
</evidence>
<comment type="catalytic activity">
    <reaction evidence="1">
        <text>Hydrolysis of (1-&gt;4)-beta-linkages between N-acetylmuramic acid and N-acetyl-D-glucosamine residues in a peptidoglycan and between N-acetyl-D-glucosamine residues in chitodextrins.</text>
        <dbReference type="EC" id="3.2.1.17"/>
    </reaction>
</comment>